<gene>
    <name evidence="2" type="ORF">G7Y85_17890</name>
</gene>
<dbReference type="RefSeq" id="WP_166260660.1">
    <property type="nucleotide sequence ID" value="NZ_JAAMOW010000010.1"/>
</dbReference>
<reference evidence="2 3" key="1">
    <citation type="journal article" date="2014" name="Int. J. Syst. Evol. Microbiol.">
        <title>Solimonas terrae sp. nov., isolated from soil.</title>
        <authorList>
            <person name="Kim S.J."/>
            <person name="Moon J.Y."/>
            <person name="Weon H.Y."/>
            <person name="Ahn J.H."/>
            <person name="Chen W.M."/>
            <person name="Kwon S.W."/>
        </authorList>
    </citation>
    <scope>NUCLEOTIDE SEQUENCE [LARGE SCALE GENOMIC DNA]</scope>
    <source>
        <strain evidence="2 3">KIS83-12</strain>
    </source>
</reference>
<dbReference type="InterPro" id="IPR036629">
    <property type="entry name" value="YjbJ_sf"/>
</dbReference>
<accession>A0A6M2BXL0</accession>
<dbReference type="EMBL" id="JAAMOW010000010">
    <property type="protein sequence ID" value="NGY06649.1"/>
    <property type="molecule type" value="Genomic_DNA"/>
</dbReference>
<dbReference type="Proteomes" id="UP000472676">
    <property type="component" value="Unassembled WGS sequence"/>
</dbReference>
<evidence type="ECO:0000313" key="2">
    <source>
        <dbReference type="EMBL" id="NGY06649.1"/>
    </source>
</evidence>
<name>A0A6M2BXL0_9GAMM</name>
<proteinExistence type="predicted"/>
<dbReference type="AlphaFoldDB" id="A0A6M2BXL0"/>
<dbReference type="Gene3D" id="1.10.1470.10">
    <property type="entry name" value="YjbJ"/>
    <property type="match status" value="1"/>
</dbReference>
<sequence length="98" mass="10588">MNTREARTRSKTSIDKARHSAAADQAKGKTKQFVGKVKEKVGNAVGDDELAARGTAQRADGKADEVKGKVKEKIDDARDAVKGATEAIKDKLDDARRH</sequence>
<feature type="compositionally biased region" description="Basic and acidic residues" evidence="1">
    <location>
        <begin position="1"/>
        <end position="18"/>
    </location>
</feature>
<comment type="caution">
    <text evidence="2">The sequence shown here is derived from an EMBL/GenBank/DDBJ whole genome shotgun (WGS) entry which is preliminary data.</text>
</comment>
<feature type="region of interest" description="Disordered" evidence="1">
    <location>
        <begin position="1"/>
        <end position="29"/>
    </location>
</feature>
<organism evidence="2 3">
    <name type="scientific">Solimonas terrae</name>
    <dbReference type="NCBI Taxonomy" id="1396819"/>
    <lineage>
        <taxon>Bacteria</taxon>
        <taxon>Pseudomonadati</taxon>
        <taxon>Pseudomonadota</taxon>
        <taxon>Gammaproteobacteria</taxon>
        <taxon>Nevskiales</taxon>
        <taxon>Nevskiaceae</taxon>
        <taxon>Solimonas</taxon>
    </lineage>
</organism>
<keyword evidence="3" id="KW-1185">Reference proteome</keyword>
<evidence type="ECO:0000313" key="3">
    <source>
        <dbReference type="Proteomes" id="UP000472676"/>
    </source>
</evidence>
<dbReference type="SUPFAM" id="SSF69047">
    <property type="entry name" value="Hypothetical protein YjbJ"/>
    <property type="match status" value="1"/>
</dbReference>
<protein>
    <submittedName>
        <fullName evidence="2">Uncharacterized protein</fullName>
    </submittedName>
</protein>
<evidence type="ECO:0000256" key="1">
    <source>
        <dbReference type="SAM" id="MobiDB-lite"/>
    </source>
</evidence>